<dbReference type="EMBL" id="JANCYW010000009">
    <property type="protein sequence ID" value="KAK4536761.1"/>
    <property type="molecule type" value="Genomic_DNA"/>
</dbReference>
<evidence type="ECO:0000313" key="13">
    <source>
        <dbReference type="Proteomes" id="UP001301350"/>
    </source>
</evidence>
<keyword evidence="5" id="KW-0378">Hydrolase</keyword>
<proteinExistence type="inferred from homology"/>
<protein>
    <recommendedName>
        <fullName evidence="10">Probable glutamyl endopeptidase, chloroplastic</fullName>
    </recommendedName>
</protein>
<evidence type="ECO:0000256" key="3">
    <source>
        <dbReference type="ARBA" id="ARBA00022640"/>
    </source>
</evidence>
<dbReference type="GO" id="GO:0006508">
    <property type="term" value="P:proteolysis"/>
    <property type="evidence" value="ECO:0007669"/>
    <property type="project" value="UniProtKB-KW"/>
</dbReference>
<evidence type="ECO:0000256" key="7">
    <source>
        <dbReference type="ARBA" id="ARBA00022946"/>
    </source>
</evidence>
<dbReference type="GO" id="GO:0009570">
    <property type="term" value="C:chloroplast stroma"/>
    <property type="evidence" value="ECO:0007669"/>
    <property type="project" value="UniProtKB-SubCell"/>
</dbReference>
<organism evidence="12 13">
    <name type="scientific">Cyanidium caldarium</name>
    <name type="common">Red alga</name>
    <dbReference type="NCBI Taxonomy" id="2771"/>
    <lineage>
        <taxon>Eukaryota</taxon>
        <taxon>Rhodophyta</taxon>
        <taxon>Bangiophyceae</taxon>
        <taxon>Cyanidiales</taxon>
        <taxon>Cyanidiaceae</taxon>
        <taxon>Cyanidium</taxon>
    </lineage>
</organism>
<sequence length="1005" mass="112638">MRTGRSALAFTSARVVGRWTGLGSRHALVRSQRPQRALYLFAARRSFRSLESESWALRRQHLFAAPIARSSSRRAMHLRASAVNGAGGASTDGAVNVPYQLPPKEIQQLVDAAIDPAISVAPQTREYFLELERPPLPPIAQLSLPELRLAGYRFQASTYTPSRVDYFRSMRLHRLNEPTAPALPIDGMPAEHQGIGYVKWSPSGERAAFCLYDPEVGLELWLLEVQTRQTRPVLRTFHRSDTPAPICPAGALQAVLSGRDLPRRLRLNAVTGDAFAWCGDSRSLLVKLVVYDQAEDTAGGNPTKAERWRRTQRPTVPLGPKVQVHESATAAPGRTYQDLLQDTYDMEQFELYTTSQLVRIDVLTGDCVCIGPPASVRYASPSPDARYVLVDAVQRPYSVVLPASRFPHTVDVYDLERGAHVRNIATVPLQDRIPVAFDGVTDAPRAIGWRSDVLEPATVTWVEAQDGGDPDRPADIRDVAYALEAPFEAPRGTAILQLAQRFTGLQWGTDTLALVSERWWKTRSLRVYRFEPGAQLTATDASPKSLQLVFDIPNWEDAYNDPGDVLTRQTANGKRVIRTVSCDGRTVLLSGEGASDGGERPFLDTYHLDSGERHRLWQSRPPHYENFVAIFEDDDQEITQLPQRILISRESGTEPPNFYVVRLTNRVAIPSAMSMAASTDYFQTRQQPYQQLLQLTHFPHPAPQLRDVSRELVYYTRRLDGVRLNASLYLPPGYDPRRDGRLPLFMWAYPREFKSADAAGQLRDSPYRFVRLARTPLYWLTQGYAVLDGPAMPIIGQGEREANDEYVEQLVASAEAAVDYVVDERGIADRHRIAIGGHSYGAFMAANLLCHAPHLFACGIARSGAYNRTLTPFGFQAEERTLWKAREVYTQMSPYLYADRIQAPLLLIHGEADNNPGTFPLQSERLYQALRGLGKVVRLVLLPHESHVYQARESVLHVLHEMHVWLERWCKHRALREGGKKEEAVANGPVLSTDARAVAKAEEEQ</sequence>
<dbReference type="GO" id="GO:0004252">
    <property type="term" value="F:serine-type endopeptidase activity"/>
    <property type="evidence" value="ECO:0007669"/>
    <property type="project" value="TreeGrafter"/>
</dbReference>
<dbReference type="Gene3D" id="3.40.50.1820">
    <property type="entry name" value="alpha/beta hydrolase"/>
    <property type="match status" value="1"/>
</dbReference>
<evidence type="ECO:0000256" key="10">
    <source>
        <dbReference type="ARBA" id="ARBA00073000"/>
    </source>
</evidence>
<evidence type="ECO:0000256" key="6">
    <source>
        <dbReference type="ARBA" id="ARBA00022825"/>
    </source>
</evidence>
<keyword evidence="2" id="KW-0150">Chloroplast</keyword>
<dbReference type="PANTHER" id="PTHR42776:SF28">
    <property type="entry name" value="GLUTAMYL ENDOPEPTIDASE, CHLOROPLASTIC-RELATED"/>
    <property type="match status" value="1"/>
</dbReference>
<evidence type="ECO:0000259" key="11">
    <source>
        <dbReference type="Pfam" id="PF00326"/>
    </source>
</evidence>
<keyword evidence="3" id="KW-0934">Plastid</keyword>
<name>A0AAV9IXB1_CYACA</name>
<accession>A0AAV9IXB1</accession>
<evidence type="ECO:0000313" key="12">
    <source>
        <dbReference type="EMBL" id="KAK4536761.1"/>
    </source>
</evidence>
<dbReference type="SUPFAM" id="SSF82171">
    <property type="entry name" value="DPP6 N-terminal domain-like"/>
    <property type="match status" value="1"/>
</dbReference>
<dbReference type="FunFam" id="3.40.50.1820:FF:000049">
    <property type="entry name" value="probable glutamyl endopeptidase, chloroplastic"/>
    <property type="match status" value="1"/>
</dbReference>
<comment type="caution">
    <text evidence="12">The sequence shown here is derived from an EMBL/GenBank/DDBJ whole genome shotgun (WGS) entry which is preliminary data.</text>
</comment>
<keyword evidence="7" id="KW-0809">Transit peptide</keyword>
<evidence type="ECO:0000256" key="1">
    <source>
        <dbReference type="ARBA" id="ARBA00004470"/>
    </source>
</evidence>
<comment type="subcellular location">
    <subcellularLocation>
        <location evidence="1">Plastid</location>
        <location evidence="1">Chloroplast stroma</location>
    </subcellularLocation>
</comment>
<evidence type="ECO:0000256" key="8">
    <source>
        <dbReference type="ARBA" id="ARBA00054431"/>
    </source>
</evidence>
<dbReference type="InterPro" id="IPR029058">
    <property type="entry name" value="AB_hydrolase_fold"/>
</dbReference>
<evidence type="ECO:0000256" key="5">
    <source>
        <dbReference type="ARBA" id="ARBA00022801"/>
    </source>
</evidence>
<evidence type="ECO:0000256" key="9">
    <source>
        <dbReference type="ARBA" id="ARBA00060950"/>
    </source>
</evidence>
<keyword evidence="6" id="KW-0720">Serine protease</keyword>
<evidence type="ECO:0000256" key="4">
    <source>
        <dbReference type="ARBA" id="ARBA00022670"/>
    </source>
</evidence>
<dbReference type="SUPFAM" id="SSF53474">
    <property type="entry name" value="alpha/beta-Hydrolases"/>
    <property type="match status" value="1"/>
</dbReference>
<dbReference type="InterPro" id="IPR001375">
    <property type="entry name" value="Peptidase_S9_cat"/>
</dbReference>
<dbReference type="PANTHER" id="PTHR42776">
    <property type="entry name" value="SERINE PEPTIDASE S9 FAMILY MEMBER"/>
    <property type="match status" value="1"/>
</dbReference>
<dbReference type="Pfam" id="PF00326">
    <property type="entry name" value="Peptidase_S9"/>
    <property type="match status" value="1"/>
</dbReference>
<keyword evidence="4" id="KW-0645">Protease</keyword>
<reference evidence="12 13" key="1">
    <citation type="submission" date="2022-07" db="EMBL/GenBank/DDBJ databases">
        <title>Genome-wide signatures of adaptation to extreme environments.</title>
        <authorList>
            <person name="Cho C.H."/>
            <person name="Yoon H.S."/>
        </authorList>
    </citation>
    <scope>NUCLEOTIDE SEQUENCE [LARGE SCALE GENOMIC DNA]</scope>
    <source>
        <strain evidence="12 13">DBV 063 E5</strain>
    </source>
</reference>
<comment type="function">
    <text evidence="8">Serine-type protease active in vitro against the LHCII N-terminal. Cleaves its substrate on the carboxy-side of Glu residues.</text>
</comment>
<dbReference type="AlphaFoldDB" id="A0AAV9IXB1"/>
<comment type="similarity">
    <text evidence="9">Belongs to the peptidase S9D family.</text>
</comment>
<feature type="domain" description="Peptidase S9 prolyl oligopeptidase catalytic" evidence="11">
    <location>
        <begin position="814"/>
        <end position="972"/>
    </location>
</feature>
<keyword evidence="13" id="KW-1185">Reference proteome</keyword>
<evidence type="ECO:0000256" key="2">
    <source>
        <dbReference type="ARBA" id="ARBA00022528"/>
    </source>
</evidence>
<dbReference type="Proteomes" id="UP001301350">
    <property type="component" value="Unassembled WGS sequence"/>
</dbReference>
<gene>
    <name evidence="12" type="ORF">CDCA_CDCA09G2786</name>
</gene>